<protein>
    <submittedName>
        <fullName evidence="3">Uncharacterized protein</fullName>
    </submittedName>
</protein>
<keyword evidence="2" id="KW-1185">Reference proteome</keyword>
<proteinExistence type="predicted"/>
<reference evidence="3" key="1">
    <citation type="submission" date="2022-11" db="UniProtKB">
        <authorList>
            <consortium name="WormBaseParasite"/>
        </authorList>
    </citation>
    <scope>IDENTIFICATION</scope>
</reference>
<sequence>MRRKSKVSCSCLVLPWWMMLALLLLLLDGSSAAPIPQSVSELMADDGKTLAVGPGKAEDNAVLVVDYSNQLSFTMFRPSCLGDGNGLKEINAEIWLDNSCKMYITWDGAVLVKKISTFLEAMHLLKFLVLRVPLKSI</sequence>
<evidence type="ECO:0000256" key="1">
    <source>
        <dbReference type="SAM" id="SignalP"/>
    </source>
</evidence>
<accession>A0A915EMP2</accession>
<feature type="chain" id="PRO_5036896210" evidence="1">
    <location>
        <begin position="33"/>
        <end position="137"/>
    </location>
</feature>
<organism evidence="2 3">
    <name type="scientific">Ditylenchus dipsaci</name>
    <dbReference type="NCBI Taxonomy" id="166011"/>
    <lineage>
        <taxon>Eukaryota</taxon>
        <taxon>Metazoa</taxon>
        <taxon>Ecdysozoa</taxon>
        <taxon>Nematoda</taxon>
        <taxon>Chromadorea</taxon>
        <taxon>Rhabditida</taxon>
        <taxon>Tylenchina</taxon>
        <taxon>Tylenchomorpha</taxon>
        <taxon>Sphaerularioidea</taxon>
        <taxon>Anguinidae</taxon>
        <taxon>Anguininae</taxon>
        <taxon>Ditylenchus</taxon>
    </lineage>
</organism>
<dbReference type="AlphaFoldDB" id="A0A915EMP2"/>
<dbReference type="Proteomes" id="UP000887574">
    <property type="component" value="Unplaced"/>
</dbReference>
<dbReference type="WBParaSite" id="jg845">
    <property type="protein sequence ID" value="jg845"/>
    <property type="gene ID" value="jg845"/>
</dbReference>
<evidence type="ECO:0000313" key="3">
    <source>
        <dbReference type="WBParaSite" id="jg845"/>
    </source>
</evidence>
<feature type="signal peptide" evidence="1">
    <location>
        <begin position="1"/>
        <end position="32"/>
    </location>
</feature>
<name>A0A915EMP2_9BILA</name>
<evidence type="ECO:0000313" key="2">
    <source>
        <dbReference type="Proteomes" id="UP000887574"/>
    </source>
</evidence>
<keyword evidence="1" id="KW-0732">Signal</keyword>